<dbReference type="SUPFAM" id="SSF53901">
    <property type="entry name" value="Thiolase-like"/>
    <property type="match status" value="2"/>
</dbReference>
<feature type="domain" description="Beta-ketoacyl-[acyl-carrier-protein] synthase III N-terminal" evidence="1">
    <location>
        <begin position="130"/>
        <end position="203"/>
    </location>
</feature>
<keyword evidence="2" id="KW-0012">Acyltransferase</keyword>
<organism evidence="2">
    <name type="scientific">hydrothermal vent metagenome</name>
    <dbReference type="NCBI Taxonomy" id="652676"/>
    <lineage>
        <taxon>unclassified sequences</taxon>
        <taxon>metagenomes</taxon>
        <taxon>ecological metagenomes</taxon>
    </lineage>
</organism>
<name>A0A3B1B354_9ZZZZ</name>
<evidence type="ECO:0000259" key="1">
    <source>
        <dbReference type="Pfam" id="PF08545"/>
    </source>
</evidence>
<dbReference type="GO" id="GO:0033818">
    <property type="term" value="F:beta-ketoacyl-acyl-carrier-protein synthase III activity"/>
    <property type="evidence" value="ECO:0007669"/>
    <property type="project" value="UniProtKB-EC"/>
</dbReference>
<dbReference type="PANTHER" id="PTHR34069:SF2">
    <property type="entry name" value="BETA-KETOACYL-[ACYL-CARRIER-PROTEIN] SYNTHASE III"/>
    <property type="match status" value="1"/>
</dbReference>
<dbReference type="InterPro" id="IPR016039">
    <property type="entry name" value="Thiolase-like"/>
</dbReference>
<reference evidence="2" key="1">
    <citation type="submission" date="2018-06" db="EMBL/GenBank/DDBJ databases">
        <authorList>
            <person name="Zhirakovskaya E."/>
        </authorList>
    </citation>
    <scope>NUCLEOTIDE SEQUENCE</scope>
</reference>
<dbReference type="InterPro" id="IPR013751">
    <property type="entry name" value="ACP_syn_III_N"/>
</dbReference>
<dbReference type="Gene3D" id="3.40.47.10">
    <property type="match status" value="2"/>
</dbReference>
<protein>
    <submittedName>
        <fullName evidence="2">3-oxoacyl-[acyl-carrier-protein] synthase, KASIII</fullName>
        <ecNumber evidence="2">2.3.1.180</ecNumber>
    </submittedName>
</protein>
<gene>
    <name evidence="2" type="ORF">MNBD_GAMMA25-295</name>
</gene>
<dbReference type="PANTHER" id="PTHR34069">
    <property type="entry name" value="3-OXOACYL-[ACYL-CARRIER-PROTEIN] SYNTHASE 3"/>
    <property type="match status" value="1"/>
</dbReference>
<accession>A0A3B1B354</accession>
<dbReference type="GO" id="GO:0006633">
    <property type="term" value="P:fatty acid biosynthetic process"/>
    <property type="evidence" value="ECO:0007669"/>
    <property type="project" value="InterPro"/>
</dbReference>
<dbReference type="GO" id="GO:0004315">
    <property type="term" value="F:3-oxoacyl-[acyl-carrier-protein] synthase activity"/>
    <property type="evidence" value="ECO:0007669"/>
    <property type="project" value="InterPro"/>
</dbReference>
<proteinExistence type="predicted"/>
<dbReference type="GO" id="GO:0044550">
    <property type="term" value="P:secondary metabolite biosynthetic process"/>
    <property type="evidence" value="ECO:0007669"/>
    <property type="project" value="TreeGrafter"/>
</dbReference>
<dbReference type="Pfam" id="PF08545">
    <property type="entry name" value="ACP_syn_III"/>
    <property type="match status" value="1"/>
</dbReference>
<dbReference type="EC" id="2.3.1.180" evidence="2"/>
<dbReference type="CDD" id="cd00827">
    <property type="entry name" value="init_cond_enzymes"/>
    <property type="match status" value="1"/>
</dbReference>
<dbReference type="EMBL" id="UOFY01000052">
    <property type="protein sequence ID" value="VAX10572.1"/>
    <property type="molecule type" value="Genomic_DNA"/>
</dbReference>
<sequence>MQTAKIIGTGSFLPGEAIPFDNIQEHLGDVPDAPKRVKQWIKDMTPVMKDMLAMQNYYYALNSQTREFTEDNISMSVKAARKALDAAGVKASDIDLICYGSAQQNQMPPATVRIQEALGIKLCAEMAIYSNCTSAYKSLLIATEMVKSGQSKNALVISSNLVSSGMVPEYYNQKKLTRETVFMRWFLCDGAAAMVVNTDDTKQGLVVEGNFLESIGCDRESIMHDGRLARPVSPLEEFDSAAHHVMQSFRNTLNSGVFQDETGKSVMFSGMKRMLEKLKLNIDGLKYLQINLPSKQIVEILIDEVVELGITKSALYTKLDEIGYCGPPMAFMCIDQIMRNENLKNKDKILSFVTEVSKFMQAGFLLRAEGYSN</sequence>
<keyword evidence="2" id="KW-0808">Transferase</keyword>
<evidence type="ECO:0000313" key="2">
    <source>
        <dbReference type="EMBL" id="VAX10572.1"/>
    </source>
</evidence>
<dbReference type="AlphaFoldDB" id="A0A3B1B354"/>